<name>A0A1D8ADQ4_9SPHN</name>
<dbReference type="GO" id="GO:0003677">
    <property type="term" value="F:DNA binding"/>
    <property type="evidence" value="ECO:0007669"/>
    <property type="project" value="UniProtKB-KW"/>
</dbReference>
<dbReference type="InterPro" id="IPR014757">
    <property type="entry name" value="Tscrpt_reg_IclR_C"/>
</dbReference>
<dbReference type="GO" id="GO:0003700">
    <property type="term" value="F:DNA-binding transcription factor activity"/>
    <property type="evidence" value="ECO:0007669"/>
    <property type="project" value="TreeGrafter"/>
</dbReference>
<gene>
    <name evidence="6" type="ORF">BES08_25045</name>
</gene>
<proteinExistence type="predicted"/>
<evidence type="ECO:0000313" key="6">
    <source>
        <dbReference type="EMBL" id="AOR80195.1"/>
    </source>
</evidence>
<dbReference type="Gene3D" id="3.30.450.40">
    <property type="match status" value="1"/>
</dbReference>
<dbReference type="PROSITE" id="PS51078">
    <property type="entry name" value="ICLR_ED"/>
    <property type="match status" value="1"/>
</dbReference>
<evidence type="ECO:0000256" key="2">
    <source>
        <dbReference type="ARBA" id="ARBA00023125"/>
    </source>
</evidence>
<dbReference type="SMART" id="SM00346">
    <property type="entry name" value="HTH_ICLR"/>
    <property type="match status" value="1"/>
</dbReference>
<dbReference type="InterPro" id="IPR005471">
    <property type="entry name" value="Tscrpt_reg_IclR_N"/>
</dbReference>
<evidence type="ECO:0000313" key="7">
    <source>
        <dbReference type="Proteomes" id="UP000094626"/>
    </source>
</evidence>
<dbReference type="InterPro" id="IPR036388">
    <property type="entry name" value="WH-like_DNA-bd_sf"/>
</dbReference>
<dbReference type="InterPro" id="IPR050707">
    <property type="entry name" value="HTH_MetabolicPath_Reg"/>
</dbReference>
<evidence type="ECO:0000256" key="1">
    <source>
        <dbReference type="ARBA" id="ARBA00023015"/>
    </source>
</evidence>
<dbReference type="AlphaFoldDB" id="A0A1D8ADQ4"/>
<protein>
    <recommendedName>
        <fullName evidence="8">IclR family transcriptional regulator</fullName>
    </recommendedName>
</protein>
<dbReference type="SUPFAM" id="SSF55781">
    <property type="entry name" value="GAF domain-like"/>
    <property type="match status" value="1"/>
</dbReference>
<dbReference type="InterPro" id="IPR029016">
    <property type="entry name" value="GAF-like_dom_sf"/>
</dbReference>
<dbReference type="SUPFAM" id="SSF46785">
    <property type="entry name" value="Winged helix' DNA-binding domain"/>
    <property type="match status" value="1"/>
</dbReference>
<keyword evidence="1" id="KW-0805">Transcription regulation</keyword>
<dbReference type="InterPro" id="IPR036390">
    <property type="entry name" value="WH_DNA-bd_sf"/>
</dbReference>
<feature type="domain" description="HTH iclR-type" evidence="4">
    <location>
        <begin position="1"/>
        <end position="53"/>
    </location>
</feature>
<sequence length="255" mass="26256">MLRQFGRERPRLGAADLGAALGIPRSSLHRLLAEMVDMGLLRRDGDGRYALDAGVLLLGHEFLASQDVVALARPVLEALSASTGWTTNLAVRQGASILYLVRCRGEGAVTENVSVGATLPAHATLMGRVLLAGLAGADVAALYEAHVFGDRGDAVPSSLQALLEQLERDRAAGCLASDGYYETGLAVVAAPVRERGDSIAAAINATRAGASAAEAVRVRAAVIEAADTISALMGGSPAAFVNSNGERAWPSTTAA</sequence>
<dbReference type="PANTHER" id="PTHR30136:SF34">
    <property type="entry name" value="TRANSCRIPTIONAL REGULATOR"/>
    <property type="match status" value="1"/>
</dbReference>
<evidence type="ECO:0000259" key="5">
    <source>
        <dbReference type="PROSITE" id="PS51078"/>
    </source>
</evidence>
<organism evidence="6 7">
    <name type="scientific">Novosphingobium resinovorum</name>
    <dbReference type="NCBI Taxonomy" id="158500"/>
    <lineage>
        <taxon>Bacteria</taxon>
        <taxon>Pseudomonadati</taxon>
        <taxon>Pseudomonadota</taxon>
        <taxon>Alphaproteobacteria</taxon>
        <taxon>Sphingomonadales</taxon>
        <taxon>Sphingomonadaceae</taxon>
        <taxon>Novosphingobium</taxon>
    </lineage>
</organism>
<evidence type="ECO:0000259" key="4">
    <source>
        <dbReference type="PROSITE" id="PS51077"/>
    </source>
</evidence>
<dbReference type="Proteomes" id="UP000094626">
    <property type="component" value="Plasmid pSA2"/>
</dbReference>
<keyword evidence="3" id="KW-0804">Transcription</keyword>
<dbReference type="PANTHER" id="PTHR30136">
    <property type="entry name" value="HELIX-TURN-HELIX TRANSCRIPTIONAL REGULATOR, ICLR FAMILY"/>
    <property type="match status" value="1"/>
</dbReference>
<dbReference type="GO" id="GO:0045892">
    <property type="term" value="P:negative regulation of DNA-templated transcription"/>
    <property type="evidence" value="ECO:0007669"/>
    <property type="project" value="TreeGrafter"/>
</dbReference>
<keyword evidence="6" id="KW-0614">Plasmid</keyword>
<dbReference type="Pfam" id="PF01614">
    <property type="entry name" value="IclR_C"/>
    <property type="match status" value="1"/>
</dbReference>
<accession>A0A1D8ADQ4</accession>
<keyword evidence="2" id="KW-0238">DNA-binding</keyword>
<dbReference type="KEGG" id="nre:BES08_25045"/>
<geneLocation type="plasmid" evidence="6 7">
    <name>pSA2</name>
</geneLocation>
<evidence type="ECO:0008006" key="8">
    <source>
        <dbReference type="Google" id="ProtNLM"/>
    </source>
</evidence>
<dbReference type="Gene3D" id="1.10.10.10">
    <property type="entry name" value="Winged helix-like DNA-binding domain superfamily/Winged helix DNA-binding domain"/>
    <property type="match status" value="1"/>
</dbReference>
<keyword evidence="7" id="KW-1185">Reference proteome</keyword>
<dbReference type="PROSITE" id="PS51077">
    <property type="entry name" value="HTH_ICLR"/>
    <property type="match status" value="1"/>
</dbReference>
<evidence type="ECO:0000256" key="3">
    <source>
        <dbReference type="ARBA" id="ARBA00023163"/>
    </source>
</evidence>
<dbReference type="EMBL" id="CP017077">
    <property type="protein sequence ID" value="AOR80195.1"/>
    <property type="molecule type" value="Genomic_DNA"/>
</dbReference>
<dbReference type="Pfam" id="PF09339">
    <property type="entry name" value="HTH_IclR"/>
    <property type="match status" value="1"/>
</dbReference>
<feature type="domain" description="IclR-ED" evidence="5">
    <location>
        <begin position="54"/>
        <end position="235"/>
    </location>
</feature>
<reference evidence="7" key="1">
    <citation type="journal article" date="2017" name="J. Biotechnol.">
        <title>Complete genome sequence of Novosphingobium resinovorum SA1, a versatile xenobiotic-degrading bacterium capable of utilizing sulfanilic acid.</title>
        <authorList>
            <person name="Hegedus B."/>
            <person name="Kos P.B."/>
            <person name="Balint B."/>
            <person name="Maroti G."/>
            <person name="Gan H.M."/>
            <person name="Perei K."/>
            <person name="Rakhely G."/>
        </authorList>
    </citation>
    <scope>NUCLEOTIDE SEQUENCE [LARGE SCALE GENOMIC DNA]</scope>
    <source>
        <strain evidence="7">SA1</strain>
    </source>
</reference>